<evidence type="ECO:0000256" key="2">
    <source>
        <dbReference type="ARBA" id="ARBA00013064"/>
    </source>
</evidence>
<evidence type="ECO:0000256" key="7">
    <source>
        <dbReference type="ARBA" id="ARBA00051722"/>
    </source>
</evidence>
<dbReference type="SUPFAM" id="SSF52821">
    <property type="entry name" value="Rhodanese/Cell cycle control phosphatase"/>
    <property type="match status" value="1"/>
</dbReference>
<evidence type="ECO:0000256" key="8">
    <source>
        <dbReference type="SAM" id="MobiDB-lite"/>
    </source>
</evidence>
<comment type="catalytic activity">
    <reaction evidence="7">
        <text>O-phospho-L-tyrosyl-[protein] + H2O = L-tyrosyl-[protein] + phosphate</text>
        <dbReference type="Rhea" id="RHEA:10684"/>
        <dbReference type="Rhea" id="RHEA-COMP:10136"/>
        <dbReference type="Rhea" id="RHEA-COMP:20101"/>
        <dbReference type="ChEBI" id="CHEBI:15377"/>
        <dbReference type="ChEBI" id="CHEBI:43474"/>
        <dbReference type="ChEBI" id="CHEBI:46858"/>
        <dbReference type="ChEBI" id="CHEBI:61978"/>
        <dbReference type="EC" id="3.1.3.48"/>
    </reaction>
</comment>
<feature type="compositionally biased region" description="Basic and acidic residues" evidence="8">
    <location>
        <begin position="84"/>
        <end position="102"/>
    </location>
</feature>
<accession>A0A5S6Q9M4</accession>
<dbReference type="EC" id="3.1.3.48" evidence="2"/>
<dbReference type="InterPro" id="IPR000751">
    <property type="entry name" value="MPI_Phosphatase"/>
</dbReference>
<keyword evidence="3" id="KW-0132">Cell division</keyword>
<keyword evidence="4" id="KW-0378">Hydrolase</keyword>
<dbReference type="GO" id="GO:0000086">
    <property type="term" value="P:G2/M transition of mitotic cell cycle"/>
    <property type="evidence" value="ECO:0007669"/>
    <property type="project" value="TreeGrafter"/>
</dbReference>
<dbReference type="AlphaFoldDB" id="A0A5S6Q9M4"/>
<feature type="region of interest" description="Disordered" evidence="8">
    <location>
        <begin position="71"/>
        <end position="109"/>
    </location>
</feature>
<dbReference type="GO" id="GO:0004725">
    <property type="term" value="F:protein tyrosine phosphatase activity"/>
    <property type="evidence" value="ECO:0007669"/>
    <property type="project" value="UniProtKB-EC"/>
</dbReference>
<dbReference type="GO" id="GO:0005737">
    <property type="term" value="C:cytoplasm"/>
    <property type="evidence" value="ECO:0007669"/>
    <property type="project" value="TreeGrafter"/>
</dbReference>
<proteinExistence type="inferred from homology"/>
<dbReference type="GO" id="GO:0005634">
    <property type="term" value="C:nucleus"/>
    <property type="evidence" value="ECO:0007669"/>
    <property type="project" value="TreeGrafter"/>
</dbReference>
<dbReference type="Proteomes" id="UP000046395">
    <property type="component" value="Unassembled WGS sequence"/>
</dbReference>
<dbReference type="Gene3D" id="3.40.250.10">
    <property type="entry name" value="Rhodanese-like domain"/>
    <property type="match status" value="1"/>
</dbReference>
<dbReference type="WBParaSite" id="TMUE_1000003944.1">
    <property type="protein sequence ID" value="TMUE_1000003944.1"/>
    <property type="gene ID" value="WBGene00286778"/>
</dbReference>
<dbReference type="PANTHER" id="PTHR10828">
    <property type="entry name" value="M-PHASE INDUCER PHOSPHATASE DUAL SPECIFICITY PHOSPHATASE CDC25"/>
    <property type="match status" value="1"/>
</dbReference>
<evidence type="ECO:0000256" key="6">
    <source>
        <dbReference type="ARBA" id="ARBA00023306"/>
    </source>
</evidence>
<dbReference type="Pfam" id="PF00581">
    <property type="entry name" value="Rhodanese"/>
    <property type="match status" value="1"/>
</dbReference>
<dbReference type="GO" id="GO:0110032">
    <property type="term" value="P:positive regulation of G2/MI transition of meiotic cell cycle"/>
    <property type="evidence" value="ECO:0007669"/>
    <property type="project" value="TreeGrafter"/>
</dbReference>
<keyword evidence="10" id="KW-1185">Reference proteome</keyword>
<keyword evidence="6" id="KW-0131">Cell cycle</keyword>
<dbReference type="PANTHER" id="PTHR10828:SF17">
    <property type="entry name" value="PROTEIN-TYROSINE-PHOSPHATASE"/>
    <property type="match status" value="1"/>
</dbReference>
<evidence type="ECO:0000313" key="10">
    <source>
        <dbReference type="Proteomes" id="UP000046395"/>
    </source>
</evidence>
<feature type="region of interest" description="Disordered" evidence="8">
    <location>
        <begin position="276"/>
        <end position="296"/>
    </location>
</feature>
<dbReference type="PROSITE" id="PS50206">
    <property type="entry name" value="RHODANESE_3"/>
    <property type="match status" value="1"/>
</dbReference>
<evidence type="ECO:0000256" key="5">
    <source>
        <dbReference type="ARBA" id="ARBA00022912"/>
    </source>
</evidence>
<feature type="region of interest" description="Disordered" evidence="8">
    <location>
        <begin position="1"/>
        <end position="46"/>
    </location>
</feature>
<reference evidence="11" key="1">
    <citation type="submission" date="2019-12" db="UniProtKB">
        <authorList>
            <consortium name="WormBaseParasite"/>
        </authorList>
    </citation>
    <scope>IDENTIFICATION</scope>
</reference>
<dbReference type="GO" id="GO:0010971">
    <property type="term" value="P:positive regulation of G2/M transition of mitotic cell cycle"/>
    <property type="evidence" value="ECO:0007669"/>
    <property type="project" value="TreeGrafter"/>
</dbReference>
<evidence type="ECO:0000313" key="11">
    <source>
        <dbReference type="WBParaSite" id="TMUE_1000003944.1"/>
    </source>
</evidence>
<dbReference type="InterPro" id="IPR036873">
    <property type="entry name" value="Rhodanese-like_dom_sf"/>
</dbReference>
<dbReference type="InterPro" id="IPR001763">
    <property type="entry name" value="Rhodanese-like_dom"/>
</dbReference>
<evidence type="ECO:0000259" key="9">
    <source>
        <dbReference type="PROSITE" id="PS50206"/>
    </source>
</evidence>
<protein>
    <recommendedName>
        <fullName evidence="2">protein-tyrosine-phosphatase</fullName>
        <ecNumber evidence="2">3.1.3.48</ecNumber>
    </recommendedName>
</protein>
<evidence type="ECO:0000256" key="3">
    <source>
        <dbReference type="ARBA" id="ARBA00022618"/>
    </source>
</evidence>
<comment type="similarity">
    <text evidence="1">Belongs to the MPI phosphatase family.</text>
</comment>
<name>A0A5S6Q9M4_TRIMR</name>
<organism evidence="10 11">
    <name type="scientific">Trichuris muris</name>
    <name type="common">Mouse whipworm</name>
    <dbReference type="NCBI Taxonomy" id="70415"/>
    <lineage>
        <taxon>Eukaryota</taxon>
        <taxon>Metazoa</taxon>
        <taxon>Ecdysozoa</taxon>
        <taxon>Nematoda</taxon>
        <taxon>Enoplea</taxon>
        <taxon>Dorylaimia</taxon>
        <taxon>Trichinellida</taxon>
        <taxon>Trichuridae</taxon>
        <taxon>Trichuris</taxon>
    </lineage>
</organism>
<keyword evidence="5" id="KW-0904">Protein phosphatase</keyword>
<sequence length="296" mass="33485">MSEVHKENLHPQDKIRDASEEAAKDDQGVVPVEHAPDSDNSGESACLLASPVQVSNLGSDMIEADCLAQQPTNFTPKQGSVDGTKMKGHEQKLSQDRDRKQADSTLSDSDESCCFALPLERASASYDPPYISATVLAQLVRGGFIETVANYQLIDCRYPYEFDGGHIKSAVNVHTADDFDETFFGNERIDRQGDGISVIVFYCEYSQQRGPKMYRRLKREYQKMAKGQSSNFDCPEMYLLADGYRKFFRKYPHMCSPENYVKMSDGKFGLQDKCRRERTDSFRKKKQGKKEGEEEA</sequence>
<feature type="domain" description="Rhodanese" evidence="9">
    <location>
        <begin position="147"/>
        <end position="256"/>
    </location>
</feature>
<dbReference type="STRING" id="70415.A0A5S6Q9M4"/>
<dbReference type="SMART" id="SM00450">
    <property type="entry name" value="RHOD"/>
    <property type="match status" value="1"/>
</dbReference>
<evidence type="ECO:0000256" key="4">
    <source>
        <dbReference type="ARBA" id="ARBA00022801"/>
    </source>
</evidence>
<dbReference type="GO" id="GO:0051301">
    <property type="term" value="P:cell division"/>
    <property type="evidence" value="ECO:0007669"/>
    <property type="project" value="UniProtKB-KW"/>
</dbReference>
<feature type="compositionally biased region" description="Basic and acidic residues" evidence="8">
    <location>
        <begin position="1"/>
        <end position="27"/>
    </location>
</feature>
<dbReference type="PRINTS" id="PR00716">
    <property type="entry name" value="MPIPHPHTASE"/>
</dbReference>
<evidence type="ECO:0000256" key="1">
    <source>
        <dbReference type="ARBA" id="ARBA00011065"/>
    </source>
</evidence>